<dbReference type="PANTHER" id="PTHR12677:SF59">
    <property type="entry name" value="GOLGI APPARATUS MEMBRANE PROTEIN TVP38-RELATED"/>
    <property type="match status" value="1"/>
</dbReference>
<evidence type="ECO:0000256" key="6">
    <source>
        <dbReference type="RuleBase" id="RU366058"/>
    </source>
</evidence>
<accession>A0ABR8C712</accession>
<dbReference type="InterPro" id="IPR015414">
    <property type="entry name" value="TMEM64"/>
</dbReference>
<keyword evidence="3 6" id="KW-0812">Transmembrane</keyword>
<sequence length="218" mass="23122">MNKKLFIVCILMIITSWVTFSHIDWLNQIQKIILDAGSWGAVIFVVAYAIATLLILPVTAFNIAGGAIYGGVEGLLLTSLGALLSALLGFVLARSLGAKFINNDRWPNVSQKLASGGIAYSFAARLLPLIPYGVVSFAAGLSAIKRRDYLLGTLFGTPLGICPFVFLGSAGVQVSSGHDVLPLVASSMGLAILIVAGTWYSSNKKDELVQSDYAEPTK</sequence>
<evidence type="ECO:0000256" key="2">
    <source>
        <dbReference type="ARBA" id="ARBA00022475"/>
    </source>
</evidence>
<evidence type="ECO:0000256" key="5">
    <source>
        <dbReference type="ARBA" id="ARBA00023136"/>
    </source>
</evidence>
<feature type="transmembrane region" description="Helical" evidence="6">
    <location>
        <begin position="117"/>
        <end position="137"/>
    </location>
</feature>
<evidence type="ECO:0000256" key="3">
    <source>
        <dbReference type="ARBA" id="ARBA00022692"/>
    </source>
</evidence>
<keyword evidence="5 6" id="KW-0472">Membrane</keyword>
<dbReference type="PANTHER" id="PTHR12677">
    <property type="entry name" value="GOLGI APPARATUS MEMBRANE PROTEIN TVP38-RELATED"/>
    <property type="match status" value="1"/>
</dbReference>
<evidence type="ECO:0000256" key="4">
    <source>
        <dbReference type="ARBA" id="ARBA00022989"/>
    </source>
</evidence>
<evidence type="ECO:0000313" key="8">
    <source>
        <dbReference type="EMBL" id="MBD2316578.1"/>
    </source>
</evidence>
<feature type="transmembrane region" description="Helical" evidence="6">
    <location>
        <begin position="180"/>
        <end position="200"/>
    </location>
</feature>
<proteinExistence type="inferred from homology"/>
<feature type="transmembrane region" description="Helical" evidence="6">
    <location>
        <begin position="37"/>
        <end position="63"/>
    </location>
</feature>
<dbReference type="EMBL" id="JACJQY010000008">
    <property type="protein sequence ID" value="MBD2316578.1"/>
    <property type="molecule type" value="Genomic_DNA"/>
</dbReference>
<keyword evidence="9" id="KW-1185">Reference proteome</keyword>
<dbReference type="RefSeq" id="WP_190577472.1">
    <property type="nucleotide sequence ID" value="NZ_CAWPQU010000078.1"/>
</dbReference>
<keyword evidence="2 6" id="KW-1003">Cell membrane</keyword>
<organism evidence="8 9">
    <name type="scientific">Phormidium tenue FACHB-1050</name>
    <dbReference type="NCBI Taxonomy" id="2692857"/>
    <lineage>
        <taxon>Bacteria</taxon>
        <taxon>Bacillati</taxon>
        <taxon>Cyanobacteriota</taxon>
        <taxon>Cyanophyceae</taxon>
        <taxon>Oscillatoriophycideae</taxon>
        <taxon>Oscillatoriales</taxon>
        <taxon>Oscillatoriaceae</taxon>
        <taxon>Phormidium</taxon>
    </lineage>
</organism>
<comment type="caution">
    <text evidence="8">The sequence shown here is derived from an EMBL/GenBank/DDBJ whole genome shotgun (WGS) entry which is preliminary data.</text>
</comment>
<evidence type="ECO:0000313" key="9">
    <source>
        <dbReference type="Proteomes" id="UP000618445"/>
    </source>
</evidence>
<feature type="transmembrane region" description="Helical" evidence="6">
    <location>
        <begin position="149"/>
        <end position="168"/>
    </location>
</feature>
<evidence type="ECO:0000256" key="1">
    <source>
        <dbReference type="ARBA" id="ARBA00004651"/>
    </source>
</evidence>
<dbReference type="Pfam" id="PF09335">
    <property type="entry name" value="VTT_dom"/>
    <property type="match status" value="1"/>
</dbReference>
<gene>
    <name evidence="8" type="ORF">H6G05_06920</name>
</gene>
<protein>
    <recommendedName>
        <fullName evidence="6">TVP38/TMEM64 family membrane protein</fullName>
    </recommendedName>
</protein>
<keyword evidence="4 6" id="KW-1133">Transmembrane helix</keyword>
<feature type="domain" description="VTT" evidence="7">
    <location>
        <begin position="56"/>
        <end position="169"/>
    </location>
</feature>
<comment type="subcellular location">
    <subcellularLocation>
        <location evidence="1 6">Cell membrane</location>
        <topology evidence="1 6">Multi-pass membrane protein</topology>
    </subcellularLocation>
</comment>
<comment type="similarity">
    <text evidence="6">Belongs to the TVP38/TMEM64 family.</text>
</comment>
<feature type="transmembrane region" description="Helical" evidence="6">
    <location>
        <begin position="75"/>
        <end position="97"/>
    </location>
</feature>
<reference evidence="8 9" key="1">
    <citation type="journal article" date="2020" name="ISME J.">
        <title>Comparative genomics reveals insights into cyanobacterial evolution and habitat adaptation.</title>
        <authorList>
            <person name="Chen M.Y."/>
            <person name="Teng W.K."/>
            <person name="Zhao L."/>
            <person name="Hu C.X."/>
            <person name="Zhou Y.K."/>
            <person name="Han B.P."/>
            <person name="Song L.R."/>
            <person name="Shu W.S."/>
        </authorList>
    </citation>
    <scope>NUCLEOTIDE SEQUENCE [LARGE SCALE GENOMIC DNA]</scope>
    <source>
        <strain evidence="8 9">FACHB-1050</strain>
    </source>
</reference>
<dbReference type="InterPro" id="IPR032816">
    <property type="entry name" value="VTT_dom"/>
</dbReference>
<evidence type="ECO:0000259" key="7">
    <source>
        <dbReference type="Pfam" id="PF09335"/>
    </source>
</evidence>
<name>A0ABR8C712_9CYAN</name>
<dbReference type="Proteomes" id="UP000618445">
    <property type="component" value="Unassembled WGS sequence"/>
</dbReference>